<dbReference type="HOGENOM" id="CLU_1826333_0_0_1"/>
<protein>
    <submittedName>
        <fullName evidence="2">Uncharacterized protein</fullName>
    </submittedName>
</protein>
<organism evidence="2 3">
    <name type="scientific">Rhizophagus irregularis (strain DAOM 197198w)</name>
    <name type="common">Glomus intraradices</name>
    <dbReference type="NCBI Taxonomy" id="1432141"/>
    <lineage>
        <taxon>Eukaryota</taxon>
        <taxon>Fungi</taxon>
        <taxon>Fungi incertae sedis</taxon>
        <taxon>Mucoromycota</taxon>
        <taxon>Glomeromycotina</taxon>
        <taxon>Glomeromycetes</taxon>
        <taxon>Glomerales</taxon>
        <taxon>Glomeraceae</taxon>
        <taxon>Rhizophagus</taxon>
    </lineage>
</organism>
<name>A0A015LCF5_RHIIW</name>
<dbReference type="AlphaFoldDB" id="A0A015LCF5"/>
<accession>A0A015LCF5</accession>
<keyword evidence="3" id="KW-1185">Reference proteome</keyword>
<evidence type="ECO:0000256" key="1">
    <source>
        <dbReference type="SAM" id="SignalP"/>
    </source>
</evidence>
<comment type="caution">
    <text evidence="2">The sequence shown here is derived from an EMBL/GenBank/DDBJ whole genome shotgun (WGS) entry which is preliminary data.</text>
</comment>
<keyword evidence="1" id="KW-0732">Signal</keyword>
<gene>
    <name evidence="2" type="ORF">RirG_252180</name>
</gene>
<reference evidence="2 3" key="1">
    <citation type="submission" date="2014-02" db="EMBL/GenBank/DDBJ databases">
        <title>Single nucleus genome sequencing reveals high similarity among nuclei of an endomycorrhizal fungus.</title>
        <authorList>
            <person name="Lin K."/>
            <person name="Geurts R."/>
            <person name="Zhang Z."/>
            <person name="Limpens E."/>
            <person name="Saunders D.G."/>
            <person name="Mu D."/>
            <person name="Pang E."/>
            <person name="Cao H."/>
            <person name="Cha H."/>
            <person name="Lin T."/>
            <person name="Zhou Q."/>
            <person name="Shang Y."/>
            <person name="Li Y."/>
            <person name="Ivanov S."/>
            <person name="Sharma T."/>
            <person name="Velzen R.V."/>
            <person name="Ruijter N.D."/>
            <person name="Aanen D.K."/>
            <person name="Win J."/>
            <person name="Kamoun S."/>
            <person name="Bisseling T."/>
            <person name="Huang S."/>
        </authorList>
    </citation>
    <scope>NUCLEOTIDE SEQUENCE [LARGE SCALE GENOMIC DNA]</scope>
    <source>
        <strain evidence="3">DAOM197198w</strain>
    </source>
</reference>
<evidence type="ECO:0000313" key="2">
    <source>
        <dbReference type="EMBL" id="EXX52523.1"/>
    </source>
</evidence>
<feature type="chain" id="PRO_5001474938" evidence="1">
    <location>
        <begin position="25"/>
        <end position="150"/>
    </location>
</feature>
<dbReference type="EMBL" id="JEMT01029285">
    <property type="protein sequence ID" value="EXX52523.1"/>
    <property type="molecule type" value="Genomic_DNA"/>
</dbReference>
<sequence length="150" mass="16358">MSKTSFIIAIFALVSLIFVGLTQSTPLVPLEKRFSGTGAVAYCDFGDKVTGRFTWTNIPGNKCRVMGQFNTGLESPDVNEYSFFLEDDKETKVHDLTEEIASQIHINPPGASPFQCDFPFSLTSVKDVTGLCFVVKHKGTTLSKGIIVGV</sequence>
<dbReference type="Proteomes" id="UP000022910">
    <property type="component" value="Unassembled WGS sequence"/>
</dbReference>
<proteinExistence type="predicted"/>
<feature type="signal peptide" evidence="1">
    <location>
        <begin position="1"/>
        <end position="24"/>
    </location>
</feature>
<dbReference type="OrthoDB" id="2427707at2759"/>
<evidence type="ECO:0000313" key="3">
    <source>
        <dbReference type="Proteomes" id="UP000022910"/>
    </source>
</evidence>